<dbReference type="GO" id="GO:0035861">
    <property type="term" value="C:site of double-strand break"/>
    <property type="evidence" value="ECO:0007669"/>
    <property type="project" value="TreeGrafter"/>
</dbReference>
<dbReference type="InterPro" id="IPR036277">
    <property type="entry name" value="SMC_hinge_sf"/>
</dbReference>
<evidence type="ECO:0000256" key="4">
    <source>
        <dbReference type="ARBA" id="ARBA00022454"/>
    </source>
</evidence>
<feature type="coiled-coil region" evidence="15">
    <location>
        <begin position="835"/>
        <end position="974"/>
    </location>
</feature>
<evidence type="ECO:0000256" key="16">
    <source>
        <dbReference type="SAM" id="MobiDB-lite"/>
    </source>
</evidence>
<evidence type="ECO:0000256" key="7">
    <source>
        <dbReference type="ARBA" id="ARBA00022840"/>
    </source>
</evidence>
<evidence type="ECO:0000256" key="5">
    <source>
        <dbReference type="ARBA" id="ARBA00022741"/>
    </source>
</evidence>
<dbReference type="OrthoDB" id="10072614at2759"/>
<evidence type="ECO:0000313" key="19">
    <source>
        <dbReference type="Proteomes" id="UP000694397"/>
    </source>
</evidence>
<keyword evidence="11" id="KW-0539">Nucleus</keyword>
<evidence type="ECO:0000256" key="8">
    <source>
        <dbReference type="ARBA" id="ARBA00023054"/>
    </source>
</evidence>
<name>A0A8C9VBK2_SCLFO</name>
<dbReference type="AlphaFoldDB" id="A0A8C9VBK2"/>
<comment type="similarity">
    <text evidence="3">Belongs to the SMC family. SMC6 subfamily.</text>
</comment>
<feature type="coiled-coil region" evidence="15">
    <location>
        <begin position="321"/>
        <end position="355"/>
    </location>
</feature>
<comment type="function">
    <text evidence="12">Core component of the SMC5-SMC6 complex, a complex involved in repair of DNA double-strand breaks by homologous recombination. The complex may promote sister chromatid homologous recombination by recruiting the SMC1-SMC3 cohesin complex to double-strand breaks. The complex is required for telomere maintenance via recombination and mediates sumoylation of shelterin complex (telosome) components.</text>
</comment>
<evidence type="ECO:0000313" key="18">
    <source>
        <dbReference type="Ensembl" id="ENSSFOP00015040458.1"/>
    </source>
</evidence>
<evidence type="ECO:0000256" key="10">
    <source>
        <dbReference type="ARBA" id="ARBA00023204"/>
    </source>
</evidence>
<dbReference type="GO" id="GO:0030915">
    <property type="term" value="C:Smc5-Smc6 complex"/>
    <property type="evidence" value="ECO:0007669"/>
    <property type="project" value="TreeGrafter"/>
</dbReference>
<dbReference type="FunFam" id="3.40.50.300:FF:000959">
    <property type="entry name" value="structural maintenance of chromosomes protein 6"/>
    <property type="match status" value="1"/>
</dbReference>
<comment type="subunit">
    <text evidence="13">Forms a heterodimer with smc5. Component of the SMC5-SMC6 complex which consists at least of smc5, smc6, nsmce2, nsmce1 and nsmce4a.</text>
</comment>
<dbReference type="GO" id="GO:0003684">
    <property type="term" value="F:damaged DNA binding"/>
    <property type="evidence" value="ECO:0007669"/>
    <property type="project" value="TreeGrafter"/>
</dbReference>
<gene>
    <name evidence="18" type="primary">SMC6</name>
    <name evidence="18" type="synonym">si:dkey-119f1.1</name>
</gene>
<feature type="coiled-coil region" evidence="15">
    <location>
        <begin position="751"/>
        <end position="785"/>
    </location>
</feature>
<dbReference type="FunFam" id="3.40.50.300:FF:003232">
    <property type="entry name" value="Structural maintenance of chromosomes 6, gene 1"/>
    <property type="match status" value="1"/>
</dbReference>
<evidence type="ECO:0000256" key="2">
    <source>
        <dbReference type="ARBA" id="ARBA00004286"/>
    </source>
</evidence>
<evidence type="ECO:0000256" key="15">
    <source>
        <dbReference type="SAM" id="Coils"/>
    </source>
</evidence>
<dbReference type="GO" id="GO:0000724">
    <property type="term" value="P:double-strand break repair via homologous recombination"/>
    <property type="evidence" value="ECO:0007669"/>
    <property type="project" value="TreeGrafter"/>
</dbReference>
<reference evidence="18" key="3">
    <citation type="submission" date="2025-09" db="UniProtKB">
        <authorList>
            <consortium name="Ensembl"/>
        </authorList>
    </citation>
    <scope>IDENTIFICATION</scope>
</reference>
<dbReference type="Gene3D" id="1.10.287.1490">
    <property type="match status" value="2"/>
</dbReference>
<dbReference type="PANTHER" id="PTHR19306">
    <property type="entry name" value="STRUCTURAL MAINTENANCE OF CHROMOSOMES 5,6 SMC5, SMC6"/>
    <property type="match status" value="1"/>
</dbReference>
<keyword evidence="8 15" id="KW-0175">Coiled coil</keyword>
<dbReference type="GO" id="GO:0003697">
    <property type="term" value="F:single-stranded DNA binding"/>
    <property type="evidence" value="ECO:0007669"/>
    <property type="project" value="TreeGrafter"/>
</dbReference>
<evidence type="ECO:0000256" key="3">
    <source>
        <dbReference type="ARBA" id="ARBA00006793"/>
    </source>
</evidence>
<feature type="compositionally biased region" description="Polar residues" evidence="16">
    <location>
        <begin position="118"/>
        <end position="129"/>
    </location>
</feature>
<evidence type="ECO:0000256" key="11">
    <source>
        <dbReference type="ARBA" id="ARBA00023242"/>
    </source>
</evidence>
<reference evidence="18" key="2">
    <citation type="submission" date="2025-08" db="UniProtKB">
        <authorList>
            <consortium name="Ensembl"/>
        </authorList>
    </citation>
    <scope>IDENTIFICATION</scope>
</reference>
<feature type="region of interest" description="Disordered" evidence="16">
    <location>
        <begin position="90"/>
        <end position="129"/>
    </location>
</feature>
<evidence type="ECO:0000256" key="1">
    <source>
        <dbReference type="ARBA" id="ARBA00004123"/>
    </source>
</evidence>
<dbReference type="InterPro" id="IPR003395">
    <property type="entry name" value="RecF/RecN/SMC_N"/>
</dbReference>
<feature type="coiled-coil region" evidence="15">
    <location>
        <begin position="522"/>
        <end position="553"/>
    </location>
</feature>
<dbReference type="Proteomes" id="UP000694397">
    <property type="component" value="Chromosome 1"/>
</dbReference>
<evidence type="ECO:0000256" key="6">
    <source>
        <dbReference type="ARBA" id="ARBA00022763"/>
    </source>
</evidence>
<protein>
    <recommendedName>
        <fullName evidence="14">Structural maintenance of chromosomes protein 6</fullName>
    </recommendedName>
</protein>
<keyword evidence="5" id="KW-0547">Nucleotide-binding</keyword>
<evidence type="ECO:0000256" key="9">
    <source>
        <dbReference type="ARBA" id="ARBA00023172"/>
    </source>
</evidence>
<keyword evidence="9" id="KW-0233">DNA recombination</keyword>
<reference evidence="18 19" key="1">
    <citation type="submission" date="2019-04" db="EMBL/GenBank/DDBJ databases">
        <authorList>
            <consortium name="Wellcome Sanger Institute Data Sharing"/>
        </authorList>
    </citation>
    <scope>NUCLEOTIDE SEQUENCE [LARGE SCALE GENOMIC DNA]</scope>
</reference>
<evidence type="ECO:0000256" key="12">
    <source>
        <dbReference type="ARBA" id="ARBA00053909"/>
    </source>
</evidence>
<accession>A0A8C9VBK2</accession>
<evidence type="ECO:0000256" key="14">
    <source>
        <dbReference type="ARBA" id="ARBA00069480"/>
    </source>
</evidence>
<dbReference type="Gene3D" id="3.40.50.300">
    <property type="entry name" value="P-loop containing nucleotide triphosphate hydrolases"/>
    <property type="match status" value="2"/>
</dbReference>
<evidence type="ECO:0000256" key="13">
    <source>
        <dbReference type="ARBA" id="ARBA00064605"/>
    </source>
</evidence>
<keyword evidence="6" id="KW-0227">DNA damage</keyword>
<dbReference type="Pfam" id="PF02463">
    <property type="entry name" value="SMC_N"/>
    <property type="match status" value="1"/>
</dbReference>
<feature type="coiled-coil region" evidence="15">
    <location>
        <begin position="402"/>
        <end position="485"/>
    </location>
</feature>
<organism evidence="18 19">
    <name type="scientific">Scleropages formosus</name>
    <name type="common">Asian bonytongue</name>
    <name type="synonym">Osteoglossum formosum</name>
    <dbReference type="NCBI Taxonomy" id="113540"/>
    <lineage>
        <taxon>Eukaryota</taxon>
        <taxon>Metazoa</taxon>
        <taxon>Chordata</taxon>
        <taxon>Craniata</taxon>
        <taxon>Vertebrata</taxon>
        <taxon>Euteleostomi</taxon>
        <taxon>Actinopterygii</taxon>
        <taxon>Neopterygii</taxon>
        <taxon>Teleostei</taxon>
        <taxon>Osteoglossocephala</taxon>
        <taxon>Osteoglossomorpha</taxon>
        <taxon>Osteoglossiformes</taxon>
        <taxon>Osteoglossidae</taxon>
        <taxon>Scleropages</taxon>
    </lineage>
</organism>
<keyword evidence="7" id="KW-0067">ATP-binding</keyword>
<dbReference type="SUPFAM" id="SSF75553">
    <property type="entry name" value="Smc hinge domain"/>
    <property type="match status" value="1"/>
</dbReference>
<dbReference type="GO" id="GO:0051276">
    <property type="term" value="P:chromosome organization"/>
    <property type="evidence" value="ECO:0007669"/>
    <property type="project" value="InterPro"/>
</dbReference>
<dbReference type="InterPro" id="IPR027417">
    <property type="entry name" value="P-loop_NTPase"/>
</dbReference>
<dbReference type="GO" id="GO:0005524">
    <property type="term" value="F:ATP binding"/>
    <property type="evidence" value="ECO:0007669"/>
    <property type="project" value="UniProtKB-KW"/>
</dbReference>
<evidence type="ECO:0000259" key="17">
    <source>
        <dbReference type="Pfam" id="PF02463"/>
    </source>
</evidence>
<keyword evidence="10" id="KW-0234">DNA repair</keyword>
<feature type="domain" description="RecF/RecN/SMC N-terminal" evidence="17">
    <location>
        <begin position="143"/>
        <end position="1154"/>
    </location>
</feature>
<dbReference type="Ensembl" id="ENSSFOT00015039790.1">
    <property type="protein sequence ID" value="ENSSFOP00015040458.1"/>
    <property type="gene ID" value="ENSSFOG00015019613.2"/>
</dbReference>
<keyword evidence="19" id="KW-1185">Reference proteome</keyword>
<keyword evidence="4" id="KW-0158">Chromosome</keyword>
<dbReference type="GeneTree" id="ENSGT00550000074816"/>
<sequence length="1181" mass="136924">MRSHIRFRDVTQRGAESDIRTWREAFAVVSECGRSLESHQNYILLWLFFFWFYSKYDLYFHCLLSPQKEHIFLNERPHYLPGAGDLEMSKRKNSSLSEGNHKRARSAQWEEDEEGDTGPSQASSVTYTSQKTSGEVGIVESISLKNFMCHSLLGPFSFGSNVNFIVGNNGSGKSAVLTALIVGLGGKAHTTNRGSSLKGFVKEGESSADVSITLRNRGQDAYKPEVFGESIIVELRLSSEGLRTYKLKSKIGQLVSSKKDELVSILDHFNIQVDNPVSILTQEMSKHFLHSKGEGDKYKFFMKATQLEQMKEDYTYIMKTKNMTQNTVEKHEECLEDLKRKYLEKEDKYKSLASLDEMHAKLEELQNLMAWALVTEMEKEIKPMRERIVGEENATIKYDQKVEEWKLEVVEAEKQYKQTHDQLDSISQRVQELQPQCSELRDEVQNRSKAFKEAEATFHRSKTNLRDLERDKEQLVKRIDELKCSILQLTGAESRERAERISKLQSELDALNHKDSTLAQQINQFQQVVARGKEELTKMRQEERELHRSVEAKQRDLNAMVASRTDKIKRFGERMPALLETINEFHRKGHFRKKPVGPVGFCIRLKDPELALAVESCLKSLMLAFCCDNFKDEKTLQSIMSEHYPQGRRPLIIVSEFSSSMYNISGKAAQHPDYPTVLEALEVDNPVVANCLIDMRAVETVLVIKSNADARRVMQNGRPPVNCREAFTKEGDQVFPNRYYSCEYQRAQYLSKDLEEQIRYMQSEIENEKAHLSRFRKRMNDIEDDIRSNESLLRSAYDDRKRTKSTITKIQMEMADLQNVEEPQSEDLNPLEEELQEICVRISDARQESDEARQKMNERRKAFEEAEQSYRQHKDIINNVAEEAERIKEELSKCDQEVEKSKHHKKHYEEKRKTHINGIQKLKADLDVKEKELMASVAKASEICLERLEVKRTAKSIDSEISRLKQKISNQQDQQGDRDEVIRQYQEALENYRNIALQVKTLKKFIGLLGKIMNDRHKMYTEMRMYLSVRCKYYFDSMLSQRGYTGKMTFDHKNETLSISVQPGEGDKATLSDMRSLSGGERSFSTVCFVLSLWAIAEAPFRCLDEFDVYMDMVNRRISMDMMLKIAASQRYRQFIFLTPQSMSSLPVNNLIRILRLNDPDRGQTSLPFGRSNQEEAIYNK</sequence>
<comment type="subcellular location">
    <subcellularLocation>
        <location evidence="2">Chromosome</location>
    </subcellularLocation>
    <subcellularLocation>
        <location evidence="1">Nucleus</location>
    </subcellularLocation>
</comment>
<dbReference type="GO" id="GO:0005634">
    <property type="term" value="C:nucleus"/>
    <property type="evidence" value="ECO:0007669"/>
    <property type="project" value="UniProtKB-SubCell"/>
</dbReference>
<proteinExistence type="inferred from homology"/>
<dbReference type="SUPFAM" id="SSF52540">
    <property type="entry name" value="P-loop containing nucleoside triphosphate hydrolases"/>
    <property type="match status" value="2"/>
</dbReference>
<dbReference type="PANTHER" id="PTHR19306:SF6">
    <property type="entry name" value="STRUCTURAL MAINTENANCE OF CHROMOSOMES PROTEIN 6"/>
    <property type="match status" value="1"/>
</dbReference>